<feature type="domain" description="NusG-like N-terminal" evidence="4">
    <location>
        <begin position="6"/>
        <end position="104"/>
    </location>
</feature>
<dbReference type="InterPro" id="IPR036735">
    <property type="entry name" value="NGN_dom_sf"/>
</dbReference>
<dbReference type="GO" id="GO:0006354">
    <property type="term" value="P:DNA-templated transcription elongation"/>
    <property type="evidence" value="ECO:0007669"/>
    <property type="project" value="InterPro"/>
</dbReference>
<name>A0A1D2QPI4_9GAMM</name>
<dbReference type="Pfam" id="PF02357">
    <property type="entry name" value="NusG"/>
    <property type="match status" value="1"/>
</dbReference>
<keyword evidence="3" id="KW-0804">Transcription</keyword>
<keyword evidence="1" id="KW-0889">Transcription antitermination</keyword>
<dbReference type="Proteomes" id="UP000242502">
    <property type="component" value="Unassembled WGS sequence"/>
</dbReference>
<evidence type="ECO:0000256" key="2">
    <source>
        <dbReference type="ARBA" id="ARBA00023015"/>
    </source>
</evidence>
<dbReference type="EMBL" id="MDLC01000027">
    <property type="protein sequence ID" value="ODS23505.1"/>
    <property type="molecule type" value="Genomic_DNA"/>
</dbReference>
<dbReference type="STRING" id="62101.AB835_08710"/>
<dbReference type="PANTHER" id="PTHR30265">
    <property type="entry name" value="RHO-INTERACTING TRANSCRIPTION TERMINATION FACTOR NUSG"/>
    <property type="match status" value="1"/>
</dbReference>
<dbReference type="GO" id="GO:0005829">
    <property type="term" value="C:cytosol"/>
    <property type="evidence" value="ECO:0007669"/>
    <property type="project" value="TreeGrafter"/>
</dbReference>
<sequence length="168" mass="19569">MNSNNISKWYLTRTKPRQEKRAVEHLENQGFIVYCPWLTYTKSKSRSDYKEPLFPGYVFLRDHGQFSSIFSKVRSTRGVSSFVTFGNNIATISDPLIQAIRLHEQSMRGCKEYKYKAGQVVEFNSGPFKDLEGIYLCNKGEDRCIILLNLVNRQQQIVIRQSQLKKSF</sequence>
<dbReference type="SMART" id="SM00738">
    <property type="entry name" value="NGN"/>
    <property type="match status" value="1"/>
</dbReference>
<comment type="caution">
    <text evidence="5">The sequence shown here is derived from an EMBL/GenBank/DDBJ whole genome shotgun (WGS) entry which is preliminary data.</text>
</comment>
<evidence type="ECO:0000256" key="3">
    <source>
        <dbReference type="ARBA" id="ARBA00023163"/>
    </source>
</evidence>
<keyword evidence="2" id="KW-0805">Transcription regulation</keyword>
<organism evidence="5 6">
    <name type="scientific">Candidatus Endobugula sertula</name>
    <name type="common">Bugula neritina bacterial symbiont</name>
    <dbReference type="NCBI Taxonomy" id="62101"/>
    <lineage>
        <taxon>Bacteria</taxon>
        <taxon>Pseudomonadati</taxon>
        <taxon>Pseudomonadota</taxon>
        <taxon>Gammaproteobacteria</taxon>
        <taxon>Cellvibrionales</taxon>
        <taxon>Cellvibrionaceae</taxon>
        <taxon>Candidatus Endobugula</taxon>
    </lineage>
</organism>
<dbReference type="Gene3D" id="3.30.70.940">
    <property type="entry name" value="NusG, N-terminal domain"/>
    <property type="match status" value="1"/>
</dbReference>
<dbReference type="GO" id="GO:0031564">
    <property type="term" value="P:transcription antitermination"/>
    <property type="evidence" value="ECO:0007669"/>
    <property type="project" value="UniProtKB-KW"/>
</dbReference>
<proteinExistence type="predicted"/>
<dbReference type="PANTHER" id="PTHR30265:SF7">
    <property type="entry name" value="TRANSCRIPTION ANTITERMINATION PROTEIN RFAH"/>
    <property type="match status" value="1"/>
</dbReference>
<dbReference type="SUPFAM" id="SSF82679">
    <property type="entry name" value="N-utilization substance G protein NusG, N-terminal domain"/>
    <property type="match status" value="1"/>
</dbReference>
<dbReference type="InterPro" id="IPR006645">
    <property type="entry name" value="NGN-like_dom"/>
</dbReference>
<dbReference type="AlphaFoldDB" id="A0A1D2QPI4"/>
<evidence type="ECO:0000313" key="5">
    <source>
        <dbReference type="EMBL" id="ODS23505.1"/>
    </source>
</evidence>
<dbReference type="SUPFAM" id="SSF50104">
    <property type="entry name" value="Translation proteins SH3-like domain"/>
    <property type="match status" value="1"/>
</dbReference>
<evidence type="ECO:0000259" key="4">
    <source>
        <dbReference type="SMART" id="SM00738"/>
    </source>
</evidence>
<evidence type="ECO:0000313" key="6">
    <source>
        <dbReference type="Proteomes" id="UP000242502"/>
    </source>
</evidence>
<gene>
    <name evidence="5" type="ORF">AB835_08710</name>
</gene>
<protein>
    <recommendedName>
        <fullName evidence="4">NusG-like N-terminal domain-containing protein</fullName>
    </recommendedName>
</protein>
<dbReference type="InterPro" id="IPR008991">
    <property type="entry name" value="Translation_prot_SH3-like_sf"/>
</dbReference>
<accession>A0A1D2QPI4</accession>
<dbReference type="InterPro" id="IPR043425">
    <property type="entry name" value="NusG-like"/>
</dbReference>
<dbReference type="CDD" id="cd09892">
    <property type="entry name" value="NGN_SP_RfaH"/>
    <property type="match status" value="1"/>
</dbReference>
<reference evidence="5 6" key="1">
    <citation type="journal article" date="2016" name="Appl. Environ. Microbiol.">
        <title>Lack of Overt Genome Reduction in the Bryostatin-Producing Bryozoan Symbiont "Candidatus Endobugula sertula".</title>
        <authorList>
            <person name="Miller I.J."/>
            <person name="Vanee N."/>
            <person name="Fong S.S."/>
            <person name="Lim-Fong G.E."/>
            <person name="Kwan J.C."/>
        </authorList>
    </citation>
    <scope>NUCLEOTIDE SEQUENCE [LARGE SCALE GENOMIC DNA]</scope>
    <source>
        <strain evidence="5">AB1-4</strain>
    </source>
</reference>
<evidence type="ECO:0000256" key="1">
    <source>
        <dbReference type="ARBA" id="ARBA00022814"/>
    </source>
</evidence>